<keyword evidence="5" id="KW-0418">Kinase</keyword>
<dbReference type="SMART" id="SM00220">
    <property type="entry name" value="S_TKc"/>
    <property type="match status" value="1"/>
</dbReference>
<evidence type="ECO:0000256" key="6">
    <source>
        <dbReference type="ARBA" id="ARBA00022840"/>
    </source>
</evidence>
<dbReference type="EMBL" id="MLAK01001248">
    <property type="protein sequence ID" value="OHS95410.1"/>
    <property type="molecule type" value="Genomic_DNA"/>
</dbReference>
<dbReference type="VEuPathDB" id="TrichDB:TRFO_10557"/>
<dbReference type="Proteomes" id="UP000179807">
    <property type="component" value="Unassembled WGS sequence"/>
</dbReference>
<sequence length="607" mass="68831">MSRNVFKIHSYYVDYVFAEGKYASVRICYKENYDKPLAAKFISKRNTMKEPTILKNEQTIAALVQHPHILNVIDVFATKTFIIQISHFYEHNLFSLLKKNVFNLEKTIKISCQLLSAVEYLHQRFICHRDIKLENVLVSKNGQSIKLCDFGLSSFCFDSKLKGAAGSPLYVAPEAMTNKPYNGFSADIWSCGVLIFAMATRTMPYPRDFDFSEPPDFSGLDEKIRPLVESMLSLDPETRPSASQCLEMFANAGGLTAFMHKKSENKQNENPNLIETAINETATNETTTNETTTNETTTNETTTNETTINKTTTNETATNETTTNETTINKTTTNETTTNDKCLLKEENKEKLVIGKIENDRENSQETPRSPRIININNGILRRSERGSRENIRRKTRCNNRVKFDDFLTNVNSNQINQENIFPINKSIETPDHYCASRVSQMLMIPYQQILHTLTDPKATTVKAMYLLMLERLDNNLGSFGSFNSAPLSHHSSCPIPLAQEASMDQGSGGVMRSYVAPSNAIMSSISEFMLLRNGCVSLPFSLKRSIILNRPQHDAHYQIECYDDFDETCQLVLSAGKRGTKDKLCEDILAFLEEKFELIESRNVDY</sequence>
<dbReference type="PROSITE" id="PS50011">
    <property type="entry name" value="PROTEIN_KINASE_DOM"/>
    <property type="match status" value="1"/>
</dbReference>
<dbReference type="GO" id="GO:0005524">
    <property type="term" value="F:ATP binding"/>
    <property type="evidence" value="ECO:0007669"/>
    <property type="project" value="UniProtKB-KW"/>
</dbReference>
<evidence type="ECO:0000256" key="5">
    <source>
        <dbReference type="ARBA" id="ARBA00022777"/>
    </source>
</evidence>
<gene>
    <name evidence="11" type="ORF">TRFO_10557</name>
</gene>
<dbReference type="InterPro" id="IPR000719">
    <property type="entry name" value="Prot_kinase_dom"/>
</dbReference>
<evidence type="ECO:0000256" key="8">
    <source>
        <dbReference type="ARBA" id="ARBA00048679"/>
    </source>
</evidence>
<keyword evidence="2" id="KW-0723">Serine/threonine-protein kinase</keyword>
<keyword evidence="3" id="KW-0808">Transferase</keyword>
<keyword evidence="6" id="KW-0067">ATP-binding</keyword>
<dbReference type="AlphaFoldDB" id="A0A1J4J895"/>
<dbReference type="Pfam" id="PF00069">
    <property type="entry name" value="Pkinase"/>
    <property type="match status" value="1"/>
</dbReference>
<evidence type="ECO:0000256" key="2">
    <source>
        <dbReference type="ARBA" id="ARBA00022527"/>
    </source>
</evidence>
<evidence type="ECO:0000313" key="11">
    <source>
        <dbReference type="EMBL" id="OHS95410.1"/>
    </source>
</evidence>
<dbReference type="SUPFAM" id="SSF56112">
    <property type="entry name" value="Protein kinase-like (PK-like)"/>
    <property type="match status" value="1"/>
</dbReference>
<feature type="domain" description="Protein kinase" evidence="10">
    <location>
        <begin position="11"/>
        <end position="259"/>
    </location>
</feature>
<keyword evidence="12" id="KW-1185">Reference proteome</keyword>
<dbReference type="PANTHER" id="PTHR43895">
    <property type="entry name" value="CALCIUM/CALMODULIN-DEPENDENT PROTEIN KINASE KINASE-RELATED"/>
    <property type="match status" value="1"/>
</dbReference>
<comment type="catalytic activity">
    <reaction evidence="8">
        <text>L-seryl-[protein] + ATP = O-phospho-L-seryl-[protein] + ADP + H(+)</text>
        <dbReference type="Rhea" id="RHEA:17989"/>
        <dbReference type="Rhea" id="RHEA-COMP:9863"/>
        <dbReference type="Rhea" id="RHEA-COMP:11604"/>
        <dbReference type="ChEBI" id="CHEBI:15378"/>
        <dbReference type="ChEBI" id="CHEBI:29999"/>
        <dbReference type="ChEBI" id="CHEBI:30616"/>
        <dbReference type="ChEBI" id="CHEBI:83421"/>
        <dbReference type="ChEBI" id="CHEBI:456216"/>
        <dbReference type="EC" id="2.7.11.1"/>
    </reaction>
</comment>
<dbReference type="RefSeq" id="XP_068348547.1">
    <property type="nucleotide sequence ID" value="XM_068495531.1"/>
</dbReference>
<evidence type="ECO:0000256" key="1">
    <source>
        <dbReference type="ARBA" id="ARBA00012513"/>
    </source>
</evidence>
<proteinExistence type="predicted"/>
<evidence type="ECO:0000259" key="10">
    <source>
        <dbReference type="PROSITE" id="PS50011"/>
    </source>
</evidence>
<name>A0A1J4J895_9EUKA</name>
<comment type="caution">
    <text evidence="11">The sequence shown here is derived from an EMBL/GenBank/DDBJ whole genome shotgun (WGS) entry which is preliminary data.</text>
</comment>
<dbReference type="GeneID" id="94830235"/>
<organism evidence="11 12">
    <name type="scientific">Tritrichomonas foetus</name>
    <dbReference type="NCBI Taxonomy" id="1144522"/>
    <lineage>
        <taxon>Eukaryota</taxon>
        <taxon>Metamonada</taxon>
        <taxon>Parabasalia</taxon>
        <taxon>Tritrichomonadida</taxon>
        <taxon>Tritrichomonadidae</taxon>
        <taxon>Tritrichomonas</taxon>
    </lineage>
</organism>
<dbReference type="PANTHER" id="PTHR43895:SF32">
    <property type="entry name" value="SERINE_THREONINE-PROTEIN KINASE CHK1"/>
    <property type="match status" value="1"/>
</dbReference>
<evidence type="ECO:0000256" key="3">
    <source>
        <dbReference type="ARBA" id="ARBA00022679"/>
    </source>
</evidence>
<dbReference type="PROSITE" id="PS00108">
    <property type="entry name" value="PROTEIN_KINASE_ST"/>
    <property type="match status" value="1"/>
</dbReference>
<evidence type="ECO:0000313" key="12">
    <source>
        <dbReference type="Proteomes" id="UP000179807"/>
    </source>
</evidence>
<dbReference type="EC" id="2.7.11.1" evidence="1"/>
<evidence type="ECO:0000256" key="4">
    <source>
        <dbReference type="ARBA" id="ARBA00022741"/>
    </source>
</evidence>
<evidence type="ECO:0000256" key="9">
    <source>
        <dbReference type="SAM" id="MobiDB-lite"/>
    </source>
</evidence>
<dbReference type="Gene3D" id="1.10.510.10">
    <property type="entry name" value="Transferase(Phosphotransferase) domain 1"/>
    <property type="match status" value="1"/>
</dbReference>
<dbReference type="GO" id="GO:0004674">
    <property type="term" value="F:protein serine/threonine kinase activity"/>
    <property type="evidence" value="ECO:0007669"/>
    <property type="project" value="UniProtKB-KW"/>
</dbReference>
<evidence type="ECO:0000256" key="7">
    <source>
        <dbReference type="ARBA" id="ARBA00047899"/>
    </source>
</evidence>
<dbReference type="GO" id="GO:0007165">
    <property type="term" value="P:signal transduction"/>
    <property type="evidence" value="ECO:0007669"/>
    <property type="project" value="TreeGrafter"/>
</dbReference>
<keyword evidence="4" id="KW-0547">Nucleotide-binding</keyword>
<dbReference type="InterPro" id="IPR011009">
    <property type="entry name" value="Kinase-like_dom_sf"/>
</dbReference>
<dbReference type="InterPro" id="IPR008271">
    <property type="entry name" value="Ser/Thr_kinase_AS"/>
</dbReference>
<comment type="catalytic activity">
    <reaction evidence="7">
        <text>L-threonyl-[protein] + ATP = O-phospho-L-threonyl-[protein] + ADP + H(+)</text>
        <dbReference type="Rhea" id="RHEA:46608"/>
        <dbReference type="Rhea" id="RHEA-COMP:11060"/>
        <dbReference type="Rhea" id="RHEA-COMP:11605"/>
        <dbReference type="ChEBI" id="CHEBI:15378"/>
        <dbReference type="ChEBI" id="CHEBI:30013"/>
        <dbReference type="ChEBI" id="CHEBI:30616"/>
        <dbReference type="ChEBI" id="CHEBI:61977"/>
        <dbReference type="ChEBI" id="CHEBI:456216"/>
        <dbReference type="EC" id="2.7.11.1"/>
    </reaction>
</comment>
<protein>
    <recommendedName>
        <fullName evidence="1">non-specific serine/threonine protein kinase</fullName>
        <ecNumber evidence="1">2.7.11.1</ecNumber>
    </recommendedName>
</protein>
<reference evidence="11" key="1">
    <citation type="submission" date="2016-10" db="EMBL/GenBank/DDBJ databases">
        <authorList>
            <person name="Benchimol M."/>
            <person name="Almeida L.G."/>
            <person name="Vasconcelos A.T."/>
            <person name="Perreira-Neves A."/>
            <person name="Rosa I.A."/>
            <person name="Tasca T."/>
            <person name="Bogo M.R."/>
            <person name="de Souza W."/>
        </authorList>
    </citation>
    <scope>NUCLEOTIDE SEQUENCE [LARGE SCALE GENOMIC DNA]</scope>
    <source>
        <strain evidence="11">K</strain>
    </source>
</reference>
<feature type="region of interest" description="Disordered" evidence="9">
    <location>
        <begin position="285"/>
        <end position="305"/>
    </location>
</feature>
<accession>A0A1J4J895</accession>